<dbReference type="InParanoid" id="A0A517SHR9"/>
<evidence type="ECO:0000313" key="2">
    <source>
        <dbReference type="EMBL" id="QDT55647.1"/>
    </source>
</evidence>
<dbReference type="Proteomes" id="UP000315700">
    <property type="component" value="Chromosome"/>
</dbReference>
<feature type="domain" description="Right handed beta helix" evidence="1">
    <location>
        <begin position="147"/>
        <end position="274"/>
    </location>
</feature>
<organism evidence="2 3">
    <name type="scientific">Caulifigura coniformis</name>
    <dbReference type="NCBI Taxonomy" id="2527983"/>
    <lineage>
        <taxon>Bacteria</taxon>
        <taxon>Pseudomonadati</taxon>
        <taxon>Planctomycetota</taxon>
        <taxon>Planctomycetia</taxon>
        <taxon>Planctomycetales</taxon>
        <taxon>Planctomycetaceae</taxon>
        <taxon>Caulifigura</taxon>
    </lineage>
</organism>
<dbReference type="KEGG" id="ccos:Pan44_36930"/>
<dbReference type="SUPFAM" id="SSF51126">
    <property type="entry name" value="Pectin lyase-like"/>
    <property type="match status" value="1"/>
</dbReference>
<dbReference type="Pfam" id="PF13229">
    <property type="entry name" value="Beta_helix"/>
    <property type="match status" value="1"/>
</dbReference>
<dbReference type="AlphaFoldDB" id="A0A517SHR9"/>
<dbReference type="Gene3D" id="2.160.20.10">
    <property type="entry name" value="Single-stranded right-handed beta-helix, Pectin lyase-like"/>
    <property type="match status" value="1"/>
</dbReference>
<gene>
    <name evidence="2" type="ORF">Pan44_36930</name>
</gene>
<accession>A0A517SHR9</accession>
<dbReference type="InterPro" id="IPR011050">
    <property type="entry name" value="Pectin_lyase_fold/virulence"/>
</dbReference>
<protein>
    <recommendedName>
        <fullName evidence="1">Right handed beta helix domain-containing protein</fullName>
    </recommendedName>
</protein>
<dbReference type="OrthoDB" id="252131at2"/>
<evidence type="ECO:0000259" key="1">
    <source>
        <dbReference type="Pfam" id="PF13229"/>
    </source>
</evidence>
<dbReference type="InterPro" id="IPR006626">
    <property type="entry name" value="PbH1"/>
</dbReference>
<proteinExistence type="predicted"/>
<dbReference type="EMBL" id="CP036271">
    <property type="protein sequence ID" value="QDT55647.1"/>
    <property type="molecule type" value="Genomic_DNA"/>
</dbReference>
<name>A0A517SHR9_9PLAN</name>
<sequence>MSKGLDLREHRGLTPPARLLELLFLNAMKHLLALLFLLPFAPSSSLSAADTLYAPAWAKITPKRSFRHTNPKPESLVKTIADLKPGDELVIAAGTYSVGPMWDLRISGTAEAPIWITADDDSVVIFTRADVKQNVLNIGQGEPVQYVCLRGIELTGGSHGLRLGQCSHVWIDRCHIHHTGGVCLSANSADTDHLFLTNNHIHHGSGHAEGMYLGANNGDHIMSESVIARNHVHDCYGDQGDGIEVKQGSWGNLIAENDVHDTNYPCITVYGTAGKPVNVIERNLCRRSADNAMQVQGEAIVRNNVLIGAKGSAFTSTDHQGKTLNLQVVHNTIINMGRAFSGGSWNDREGMVLANNVIYSRDKEALHFANGRAGITFAGNIIFDAGRKLGGVPGRGLEDFTNLSWDTTAANAKPTATAPFDHADPRYLLETDYHGAKRTSPTSGAISR</sequence>
<keyword evidence="3" id="KW-1185">Reference proteome</keyword>
<dbReference type="SMART" id="SM00710">
    <property type="entry name" value="PbH1"/>
    <property type="match status" value="7"/>
</dbReference>
<reference evidence="2 3" key="1">
    <citation type="submission" date="2019-02" db="EMBL/GenBank/DDBJ databases">
        <title>Deep-cultivation of Planctomycetes and their phenomic and genomic characterization uncovers novel biology.</title>
        <authorList>
            <person name="Wiegand S."/>
            <person name="Jogler M."/>
            <person name="Boedeker C."/>
            <person name="Pinto D."/>
            <person name="Vollmers J."/>
            <person name="Rivas-Marin E."/>
            <person name="Kohn T."/>
            <person name="Peeters S.H."/>
            <person name="Heuer A."/>
            <person name="Rast P."/>
            <person name="Oberbeckmann S."/>
            <person name="Bunk B."/>
            <person name="Jeske O."/>
            <person name="Meyerdierks A."/>
            <person name="Storesund J.E."/>
            <person name="Kallscheuer N."/>
            <person name="Luecker S."/>
            <person name="Lage O.M."/>
            <person name="Pohl T."/>
            <person name="Merkel B.J."/>
            <person name="Hornburger P."/>
            <person name="Mueller R.-W."/>
            <person name="Bruemmer F."/>
            <person name="Labrenz M."/>
            <person name="Spormann A.M."/>
            <person name="Op den Camp H."/>
            <person name="Overmann J."/>
            <person name="Amann R."/>
            <person name="Jetten M.S.M."/>
            <person name="Mascher T."/>
            <person name="Medema M.H."/>
            <person name="Devos D.P."/>
            <person name="Kaster A.-K."/>
            <person name="Ovreas L."/>
            <person name="Rohde M."/>
            <person name="Galperin M.Y."/>
            <person name="Jogler C."/>
        </authorList>
    </citation>
    <scope>NUCLEOTIDE SEQUENCE [LARGE SCALE GENOMIC DNA]</scope>
    <source>
        <strain evidence="2 3">Pan44</strain>
    </source>
</reference>
<dbReference type="InterPro" id="IPR012334">
    <property type="entry name" value="Pectin_lyas_fold"/>
</dbReference>
<dbReference type="InterPro" id="IPR039448">
    <property type="entry name" value="Beta_helix"/>
</dbReference>
<evidence type="ECO:0000313" key="3">
    <source>
        <dbReference type="Proteomes" id="UP000315700"/>
    </source>
</evidence>